<dbReference type="EMBL" id="CP109207">
    <property type="protein sequence ID" value="WUU52847.1"/>
    <property type="molecule type" value="Genomic_DNA"/>
</dbReference>
<dbReference type="PANTHER" id="PTHR43800:SF1">
    <property type="entry name" value="PEPTIDYL-LYSINE N-ACETYLTRANSFERASE YJAB"/>
    <property type="match status" value="1"/>
</dbReference>
<dbReference type="RefSeq" id="WP_395758390.1">
    <property type="nucleotide sequence ID" value="NZ_CP109207.1"/>
</dbReference>
<name>A0ABZ1Y2Z8_9ACTN</name>
<dbReference type="Gene3D" id="3.40.630.30">
    <property type="match status" value="1"/>
</dbReference>
<sequence>MRIRAAAPTELPALQDLERAAGAPFRDLGMPEIADDDPPALDVLERYRRFGRCWVAAEEEDRPVAYLTAEPVDGALHVEQVSVHPRAARRGVGRALLAHAAHRAHEEDLPALTLTTFTEVPWNAPYYARLGFRVLPEPDLTPGLRRIRAEEAAHGLDRWRRVCMRLDLQRGEETCGGPSR</sequence>
<dbReference type="Pfam" id="PF00583">
    <property type="entry name" value="Acetyltransf_1"/>
    <property type="match status" value="1"/>
</dbReference>
<dbReference type="PROSITE" id="PS51186">
    <property type="entry name" value="GNAT"/>
    <property type="match status" value="1"/>
</dbReference>
<evidence type="ECO:0000259" key="3">
    <source>
        <dbReference type="PROSITE" id="PS51186"/>
    </source>
</evidence>
<proteinExistence type="predicted"/>
<protein>
    <submittedName>
        <fullName evidence="4">GNAT family N-acetyltransferase</fullName>
    </submittedName>
</protein>
<feature type="domain" description="N-acetyltransferase" evidence="3">
    <location>
        <begin position="1"/>
        <end position="150"/>
    </location>
</feature>
<keyword evidence="2" id="KW-0012">Acyltransferase</keyword>
<dbReference type="PANTHER" id="PTHR43800">
    <property type="entry name" value="PEPTIDYL-LYSINE N-ACETYLTRANSFERASE YJAB"/>
    <property type="match status" value="1"/>
</dbReference>
<evidence type="ECO:0000313" key="4">
    <source>
        <dbReference type="EMBL" id="WUU52847.1"/>
    </source>
</evidence>
<evidence type="ECO:0000256" key="1">
    <source>
        <dbReference type="ARBA" id="ARBA00022679"/>
    </source>
</evidence>
<reference evidence="4" key="1">
    <citation type="submission" date="2022-10" db="EMBL/GenBank/DDBJ databases">
        <title>The complete genomes of actinobacterial strains from the NBC collection.</title>
        <authorList>
            <person name="Joergensen T.S."/>
            <person name="Alvarez Arevalo M."/>
            <person name="Sterndorff E.B."/>
            <person name="Faurdal D."/>
            <person name="Vuksanovic O."/>
            <person name="Mourched A.-S."/>
            <person name="Charusanti P."/>
            <person name="Shaw S."/>
            <person name="Blin K."/>
            <person name="Weber T."/>
        </authorList>
    </citation>
    <scope>NUCLEOTIDE SEQUENCE [LARGE SCALE GENOMIC DNA]</scope>
    <source>
        <strain evidence="4">NBC 01686</strain>
    </source>
</reference>
<dbReference type="SUPFAM" id="SSF55729">
    <property type="entry name" value="Acyl-CoA N-acyltransferases (Nat)"/>
    <property type="match status" value="1"/>
</dbReference>
<evidence type="ECO:0000256" key="2">
    <source>
        <dbReference type="ARBA" id="ARBA00023315"/>
    </source>
</evidence>
<gene>
    <name evidence="4" type="ORF">OIE82_06780</name>
</gene>
<dbReference type="InterPro" id="IPR000182">
    <property type="entry name" value="GNAT_dom"/>
</dbReference>
<dbReference type="InterPro" id="IPR016181">
    <property type="entry name" value="Acyl_CoA_acyltransferase"/>
</dbReference>
<dbReference type="CDD" id="cd04301">
    <property type="entry name" value="NAT_SF"/>
    <property type="match status" value="1"/>
</dbReference>
<organism evidence="4">
    <name type="scientific">Streptomyces althioticus</name>
    <dbReference type="NCBI Taxonomy" id="83380"/>
    <lineage>
        <taxon>Bacteria</taxon>
        <taxon>Bacillati</taxon>
        <taxon>Actinomycetota</taxon>
        <taxon>Actinomycetes</taxon>
        <taxon>Kitasatosporales</taxon>
        <taxon>Streptomycetaceae</taxon>
        <taxon>Streptomyces</taxon>
        <taxon>Streptomyces althioticus group</taxon>
    </lineage>
</organism>
<keyword evidence="1" id="KW-0808">Transferase</keyword>
<accession>A0ABZ1Y2Z8</accession>